<dbReference type="Proteomes" id="UP001596514">
    <property type="component" value="Unassembled WGS sequence"/>
</dbReference>
<feature type="domain" description="PKS/mFAS DH" evidence="10">
    <location>
        <begin position="1926"/>
        <end position="2200"/>
    </location>
</feature>
<dbReference type="InterPro" id="IPR016039">
    <property type="entry name" value="Thiolase-like"/>
</dbReference>
<evidence type="ECO:0000256" key="2">
    <source>
        <dbReference type="ARBA" id="ARBA00022553"/>
    </source>
</evidence>
<dbReference type="InterPro" id="IPR016035">
    <property type="entry name" value="Acyl_Trfase/lysoPLipase"/>
</dbReference>
<dbReference type="InterPro" id="IPR014043">
    <property type="entry name" value="Acyl_transferase_dom"/>
</dbReference>
<dbReference type="Pfam" id="PF08659">
    <property type="entry name" value="KR"/>
    <property type="match status" value="1"/>
</dbReference>
<dbReference type="InterPro" id="IPR049552">
    <property type="entry name" value="PKS_DH_N"/>
</dbReference>
<dbReference type="InterPro" id="IPR036291">
    <property type="entry name" value="NAD(P)-bd_dom_sf"/>
</dbReference>
<keyword evidence="1" id="KW-0596">Phosphopantetheine</keyword>
<evidence type="ECO:0000259" key="8">
    <source>
        <dbReference type="PROSITE" id="PS50075"/>
    </source>
</evidence>
<name>A0ABW2TC19_9ACTN</name>
<feature type="active site" description="Proton acceptor; for dehydratase activity" evidence="6">
    <location>
        <position position="1958"/>
    </location>
</feature>
<evidence type="ECO:0000313" key="12">
    <source>
        <dbReference type="Proteomes" id="UP001596514"/>
    </source>
</evidence>
<dbReference type="SMART" id="SM00825">
    <property type="entry name" value="PKS_KS"/>
    <property type="match status" value="2"/>
</dbReference>
<dbReference type="Gene3D" id="3.40.50.720">
    <property type="entry name" value="NAD(P)-binding Rossmann-like Domain"/>
    <property type="match status" value="1"/>
</dbReference>
<reference evidence="12" key="1">
    <citation type="journal article" date="2019" name="Int. J. Syst. Evol. Microbiol.">
        <title>The Global Catalogue of Microorganisms (GCM) 10K type strain sequencing project: providing services to taxonomists for standard genome sequencing and annotation.</title>
        <authorList>
            <consortium name="The Broad Institute Genomics Platform"/>
            <consortium name="The Broad Institute Genome Sequencing Center for Infectious Disease"/>
            <person name="Wu L."/>
            <person name="Ma J."/>
        </authorList>
    </citation>
    <scope>NUCLEOTIDE SEQUENCE [LARGE SCALE GENOMIC DNA]</scope>
    <source>
        <strain evidence="12">JCM 10083</strain>
    </source>
</reference>
<dbReference type="SUPFAM" id="SSF47336">
    <property type="entry name" value="ACP-like"/>
    <property type="match status" value="2"/>
</dbReference>
<feature type="domain" description="Carrier" evidence="8">
    <location>
        <begin position="3023"/>
        <end position="3098"/>
    </location>
</feature>
<evidence type="ECO:0000256" key="4">
    <source>
        <dbReference type="ARBA" id="ARBA00023268"/>
    </source>
</evidence>
<comment type="caution">
    <text evidence="11">The sequence shown here is derived from an EMBL/GenBank/DDBJ whole genome shotgun (WGS) entry which is preliminary data.</text>
</comment>
<dbReference type="SUPFAM" id="SSF52151">
    <property type="entry name" value="FabD/lysophospholipase-like"/>
    <property type="match status" value="2"/>
</dbReference>
<dbReference type="Gene3D" id="3.40.366.10">
    <property type="entry name" value="Malonyl-Coenzyme A Acyl Carrier Protein, domain 2"/>
    <property type="match status" value="2"/>
</dbReference>
<dbReference type="Pfam" id="PF02801">
    <property type="entry name" value="Ketoacyl-synt_C"/>
    <property type="match status" value="2"/>
</dbReference>
<gene>
    <name evidence="11" type="ORF">ACFQVD_37425</name>
</gene>
<dbReference type="Pfam" id="PF21089">
    <property type="entry name" value="PKS_DH_N"/>
    <property type="match status" value="1"/>
</dbReference>
<dbReference type="InterPro" id="IPR020807">
    <property type="entry name" value="PKS_DH"/>
</dbReference>
<dbReference type="InterPro" id="IPR014031">
    <property type="entry name" value="Ketoacyl_synth_C"/>
</dbReference>
<dbReference type="InterPro" id="IPR014030">
    <property type="entry name" value="Ketoacyl_synth_N"/>
</dbReference>
<dbReference type="PROSITE" id="PS52004">
    <property type="entry name" value="KS3_2"/>
    <property type="match status" value="2"/>
</dbReference>
<dbReference type="PROSITE" id="PS00012">
    <property type="entry name" value="PHOSPHOPANTETHEINE"/>
    <property type="match status" value="2"/>
</dbReference>
<evidence type="ECO:0000256" key="5">
    <source>
        <dbReference type="ARBA" id="ARBA00023315"/>
    </source>
</evidence>
<dbReference type="Gene3D" id="3.90.180.10">
    <property type="entry name" value="Medium-chain alcohol dehydrogenases, catalytic domain"/>
    <property type="match status" value="1"/>
</dbReference>
<dbReference type="InterPro" id="IPR020806">
    <property type="entry name" value="PKS_PP-bd"/>
</dbReference>
<dbReference type="Pfam" id="PF00550">
    <property type="entry name" value="PP-binding"/>
    <property type="match status" value="2"/>
</dbReference>
<dbReference type="Gene3D" id="3.40.47.10">
    <property type="match status" value="2"/>
</dbReference>
<keyword evidence="2" id="KW-0597">Phosphoprotein</keyword>
<dbReference type="SUPFAM" id="SSF53901">
    <property type="entry name" value="Thiolase-like"/>
    <property type="match status" value="2"/>
</dbReference>
<evidence type="ECO:0000259" key="10">
    <source>
        <dbReference type="PROSITE" id="PS52019"/>
    </source>
</evidence>
<dbReference type="InterPro" id="IPR011032">
    <property type="entry name" value="GroES-like_sf"/>
</dbReference>
<dbReference type="InterPro" id="IPR050091">
    <property type="entry name" value="PKS_NRPS_Biosynth_Enz"/>
</dbReference>
<dbReference type="InterPro" id="IPR049900">
    <property type="entry name" value="PKS_mFAS_DH"/>
</dbReference>
<dbReference type="Pfam" id="PF22953">
    <property type="entry name" value="SpnB_Rossmann"/>
    <property type="match status" value="1"/>
</dbReference>
<keyword evidence="3" id="KW-0808">Transferase</keyword>
<dbReference type="InterPro" id="IPR016036">
    <property type="entry name" value="Malonyl_transacylase_ACP-bd"/>
</dbReference>
<dbReference type="Pfam" id="PF00109">
    <property type="entry name" value="ketoacyl-synt"/>
    <property type="match status" value="2"/>
</dbReference>
<dbReference type="InterPro" id="IPR036736">
    <property type="entry name" value="ACP-like_sf"/>
</dbReference>
<dbReference type="PROSITE" id="PS52019">
    <property type="entry name" value="PKS_MFAS_DH"/>
    <property type="match status" value="1"/>
</dbReference>
<keyword evidence="12" id="KW-1185">Reference proteome</keyword>
<proteinExistence type="predicted"/>
<evidence type="ECO:0000256" key="3">
    <source>
        <dbReference type="ARBA" id="ARBA00022679"/>
    </source>
</evidence>
<feature type="domain" description="Ketosynthase family 3 (KS3)" evidence="9">
    <location>
        <begin position="1031"/>
        <end position="1456"/>
    </location>
</feature>
<dbReference type="InterPro" id="IPR013968">
    <property type="entry name" value="PKS_KR"/>
</dbReference>
<evidence type="ECO:0000259" key="9">
    <source>
        <dbReference type="PROSITE" id="PS52004"/>
    </source>
</evidence>
<dbReference type="SMART" id="SM00823">
    <property type="entry name" value="PKS_PP"/>
    <property type="match status" value="2"/>
</dbReference>
<dbReference type="CDD" id="cd08956">
    <property type="entry name" value="KR_3_FAS_SDR_x"/>
    <property type="match status" value="1"/>
</dbReference>
<dbReference type="InterPro" id="IPR055123">
    <property type="entry name" value="SpnB-like_Rossmann"/>
</dbReference>
<evidence type="ECO:0000256" key="7">
    <source>
        <dbReference type="SAM" id="MobiDB-lite"/>
    </source>
</evidence>
<dbReference type="Pfam" id="PF14765">
    <property type="entry name" value="PS-DH"/>
    <property type="match status" value="1"/>
</dbReference>
<dbReference type="Pfam" id="PF16197">
    <property type="entry name" value="KAsynt_C_assoc"/>
    <property type="match status" value="2"/>
</dbReference>
<feature type="domain" description="Carrier" evidence="8">
    <location>
        <begin position="937"/>
        <end position="1012"/>
    </location>
</feature>
<dbReference type="InterPro" id="IPR042104">
    <property type="entry name" value="PKS_dehydratase_sf"/>
</dbReference>
<dbReference type="CDD" id="cd05195">
    <property type="entry name" value="enoyl_red"/>
    <property type="match status" value="1"/>
</dbReference>
<dbReference type="InterPro" id="IPR057326">
    <property type="entry name" value="KR_dom"/>
</dbReference>
<dbReference type="SMART" id="SM01294">
    <property type="entry name" value="PKS_PP_betabranch"/>
    <property type="match status" value="2"/>
</dbReference>
<dbReference type="InterPro" id="IPR013154">
    <property type="entry name" value="ADH-like_N"/>
</dbReference>
<dbReference type="SUPFAM" id="SSF51735">
    <property type="entry name" value="NAD(P)-binding Rossmann-fold domains"/>
    <property type="match status" value="3"/>
</dbReference>
<dbReference type="CDD" id="cd00833">
    <property type="entry name" value="PKS"/>
    <property type="match status" value="2"/>
</dbReference>
<dbReference type="InterPro" id="IPR001227">
    <property type="entry name" value="Ac_transferase_dom_sf"/>
</dbReference>
<dbReference type="InterPro" id="IPR020843">
    <property type="entry name" value="ER"/>
</dbReference>
<dbReference type="SUPFAM" id="SSF50129">
    <property type="entry name" value="GroES-like"/>
    <property type="match status" value="1"/>
</dbReference>
<organism evidence="11 12">
    <name type="scientific">Streptosporangium amethystogenes subsp. fukuiense</name>
    <dbReference type="NCBI Taxonomy" id="698418"/>
    <lineage>
        <taxon>Bacteria</taxon>
        <taxon>Bacillati</taxon>
        <taxon>Actinomycetota</taxon>
        <taxon>Actinomycetes</taxon>
        <taxon>Streptosporangiales</taxon>
        <taxon>Streptosporangiaceae</taxon>
        <taxon>Streptosporangium</taxon>
    </lineage>
</organism>
<protein>
    <submittedName>
        <fullName evidence="11">Type I polyketide synthase</fullName>
    </submittedName>
</protein>
<evidence type="ECO:0000256" key="6">
    <source>
        <dbReference type="PROSITE-ProRule" id="PRU01363"/>
    </source>
</evidence>
<dbReference type="EMBL" id="JBHTEE010000001">
    <property type="protein sequence ID" value="MFC7605797.1"/>
    <property type="molecule type" value="Genomic_DNA"/>
</dbReference>
<keyword evidence="5" id="KW-0012">Acyltransferase</keyword>
<dbReference type="SMART" id="SM00826">
    <property type="entry name" value="PKS_DH"/>
    <property type="match status" value="1"/>
</dbReference>
<feature type="region of interest" description="Disordered" evidence="7">
    <location>
        <begin position="897"/>
        <end position="930"/>
    </location>
</feature>
<dbReference type="Gene3D" id="1.10.1200.10">
    <property type="entry name" value="ACP-like"/>
    <property type="match status" value="2"/>
</dbReference>
<dbReference type="SMART" id="SM00822">
    <property type="entry name" value="PKS_KR"/>
    <property type="match status" value="1"/>
</dbReference>
<dbReference type="PROSITE" id="PS50075">
    <property type="entry name" value="CARRIER"/>
    <property type="match status" value="2"/>
</dbReference>
<dbReference type="PANTHER" id="PTHR43775">
    <property type="entry name" value="FATTY ACID SYNTHASE"/>
    <property type="match status" value="1"/>
</dbReference>
<dbReference type="PANTHER" id="PTHR43775:SF51">
    <property type="entry name" value="INACTIVE PHENOLPHTHIOCEROL SYNTHESIS POLYKETIDE SYNTHASE TYPE I PKS1-RELATED"/>
    <property type="match status" value="1"/>
</dbReference>
<dbReference type="InterPro" id="IPR009081">
    <property type="entry name" value="PP-bd_ACP"/>
</dbReference>
<dbReference type="InterPro" id="IPR006162">
    <property type="entry name" value="Ppantetheine_attach_site"/>
</dbReference>
<dbReference type="InterPro" id="IPR032821">
    <property type="entry name" value="PKS_assoc"/>
</dbReference>
<feature type="region of interest" description="N-terminal hotdog fold" evidence="6">
    <location>
        <begin position="1926"/>
        <end position="2053"/>
    </location>
</feature>
<feature type="active site" description="Proton donor; for dehydratase activity" evidence="6">
    <location>
        <position position="2124"/>
    </location>
</feature>
<accession>A0ABW2TC19</accession>
<keyword evidence="4" id="KW-0511">Multifunctional enzyme</keyword>
<dbReference type="RefSeq" id="WP_343976669.1">
    <property type="nucleotide sequence ID" value="NZ_BAAAGK010000140.1"/>
</dbReference>
<dbReference type="Pfam" id="PF13602">
    <property type="entry name" value="ADH_zinc_N_2"/>
    <property type="match status" value="1"/>
</dbReference>
<feature type="region of interest" description="C-terminal hotdog fold" evidence="6">
    <location>
        <begin position="2065"/>
        <end position="2200"/>
    </location>
</feature>
<sequence length="3178" mass="332393">MRADETAHDPTSSSDEPIAIVGVSCRLPQAPNPEAFWRLLRDGVDALTPVPEGRWDIEPGDDTPPDHAGVRRGGFLDGVAEFDAGFFGISPREAVAMDPQQRLMLELAWEALEDGGILPASLAGSRTAVFVGATGDEYARLLDRRGTAAISQHTLTGLNRGLIANRVSYALGVRGPSMTVDAAQASSLVAVHLAVESLRSGESALALVGGVNLGILPEGTLAAARFGGLSADGRCFTFDARANGFVRGEGGVVVVLKPLARALADEDRVYCVIRGSAVNNDGATGGLTVPDADAQADVVRRACARAGVSPVQVQYVELHGTGTRRGDPIEAAALGSAVGALHPADSPLVVGSVKTNVGHLEAAAGIVGLLKVALSIEARTLPASLNFTSPSPAIPLDELNLRVRTASGPWPHPDRPLIAGVSSFGMGGSNAHVIVEEAPPADEPSSAGLMADPGGPEVVPWVVSGRSEAALAAQAARLVERVEADPGLRPVDLGYSLATTRTAFEHRAVVLGSERGDLLRGLTALAGDTATPNLVRGTPVPGRTVFVFPGQGSQWAGMAVELSEASAVFAGALDECAEALAPHVRWNLGEALRDPAALRSVEVVQPALFAVMVSLARHWEAHGVRPEAVVGHSQGEIAAACVAGAVSLADAARIVALRSRALTRLAGTGGMAFLGLPADEVRGELAGRRGRLAVAAVNGPAATVVSGDADAVAGIVADLQARGVHARVIAVDYASHCAHVEVLREPILDGLGSIKPSSGRVPFHSTVTGEVMDTAGLDAGYWYRNLRRPVDFERAVRGLLAAGYHRFIEISPHPVLTTAIMDTAAGADSPVAVIDSLRRDDGGSARFRTSLAHAHVSGAPVDWTTTLTAGRRVHLPTYAFQRRSYWPGEAARPARAVAAENGAGESRPVDRTPGVPRTETSSLSGRLTAANAEERPRVLLDFVRAHAAAVMGHAGPDAVEPGRMFKDLGFDSLMAVELGNRLTDAAGLRRDATLVYAHPTPEALARHLGEAVWGDDRTGAAREEDAEVRAGEPIAIIGMACRYPGGVGSPEDLWRLMADEVDATGPFPTDRGWDLSRLYDPRPGVPGRTYVRRGGFLDAAAFDADFFGIGPREAAAMDPQQRLLLEVAWEAFERPGIDPATLRGAPVGVFVGAGAQEYGPRLYEPADGHNGYLLTGNSPSVASGRIAHTFAFEGPSITVDTACSSSLVAMHLAAQALRQGECSMALAGGAAVLSSPGLFVEFSMQRGLSHDGRCKPFAAAADGTAWGEGAALVLMERLSDARRLGHRVLAVIRGSAVNQDGASNGLTAPNGLSQQRVIRQALTAAGLGEGDVDAVEAHGTGTTVGDPIEAQAIIATYGRNRPVDRPLWLGSMKSNIGHTQAAAGVGGVIKMVMAMERRILPKTLNVDEPSPHVDWAGGAVSLLTEPRPWLPYGRPRRAAVSSFGISGTNAHLILEEPPSVAEPTAADSTDAGTVERRALPWLLSGRSEGALRAQAARLAEFVRADPEPRPVDVAYSLAGTRAVFEHRAAVTGGEHADFLSGLTALAEGVAAPNVSRGVPARGRTVFVFPGQGSQWAGMAVELAEHSPVFAEALAECADALAPHVPWDLHEVLRDAGALARVDVVQPALFAVMVSLARNWEAHGVRPDAVVGHSQGEIAAACVAGALSLADAARVVALRSRALTALAGTGGMAFLGVPADRVREELAGRRGRLSVAAVNGPAATVVAGDPDAVEEIMAVYRARGAQARRVAVDYASHCPHVEALREPILEALAATAPRAGRIPFYSTVTGEALDTAGLDAGYWYRNLRHGVEFERTIRTLIQDGHDRFVEVGPHPVLTGAIEDTAADAGATVAVIESLRRQEGGPERFSASLADAWVSGAPVDRIPVLGAGHRRDLPTYAFQRRSYWLPPALGAGDVTRAGVDAADHPLLGAAVEMADGTGVVFTGSLSRSAHPWLADHAVLGRVLLPGAAFAELALHAADRLDCGGIEELTLEAPLAVPDEGGQVSVQLLIAGPGDEGRRSFTIHSRRGGASADGDRWTRNASGVLAPLIAGEGEHLAVWPPAGATAMALDGAYERLAERGYGYGPAFQGVHAVWRRGEETFAEVRLPEPVADDGYGIHPALLDAALQTILVADAGADAVRLPFSWSGVRLFATGARTLRVRVSPTSADAVGLVCADPGGAPVALVEELTLRPVRAEQLDLLDRPVAGEWHEGTHLLDWTPVDAVETPLNTTSTWVVRLGADGQDRPGTEPLAGLPPGRRFAGLDQLRAWLDDHPVPAGPGVVVAVVDAGKDWESATAAAGRVENVLSLVRGWLADERFDGSRLVVVTRGAVAALDGESVGDVPAAVWGLVRTAQTENPQRLALIDVDGRQASDAALAGAIGTASTGGESQLAVREGRLLAARVVPYPARRGALVPPGRSGWRLEVTEQGGLDALALVDCPESVGGLEPGQVRVALRAAGLNFRDVLIALDMLADRRVLREGAGVVVEVGAEVTGVRPGDRVMGLFPNGAGPLTVTDRRLVARIPGDWSFARAAGVPVVFLTAFHGLVDLAGLKPGESLLVHAGAGGVGMAAIQLARHLGAEVYATASDGKRDVLRGLGVDDGRIASTRDLAFARRFLRATGGRGVDVVLNSLAREFVDASLDLLPRGGSFIEMGKTDLRDPDEIAKAHPGVVYQAFDLLRLEPDHVQRMLVELVGLFERGVLQPLPVTCWDIRQAPRAFRFMSQARHVGKIVLTVPAPFDPEGTVLITGGTGTLGSFVARHLVRRHGARRLLLTSRRGPDAEGASELAAELGALGARVEIVACDIGDRDALAGLLAGRELTMVVHAAGVLRDGVIGSLTSERFQEVWRPKAQAAWTLHELTRDQDLTAFVMFSSALGTLGGPGQANYAAANAYLDALARHRHTRGLPGLSLAWGLWEQSSGMTGGLTATDLRRMTRSGLKPLTAESGLALFDRALSTGDPFLLLTEFDGAALVAAAREGTVPPLLRGLVRTPARRTAGAAAPSGTVSLAEQLAGLTEVAQRGLLLDMVRGHVAATLGHADSAGVDVRRAFKEVGFDSLSAVELRNRLNTATGLRLPSSLIFDHPTPEAVALHLHATVAGPTAEADPEESAVRAALAAIPLWKLRETGLMEQLLALANGSPAHDTVRIPSTDDIDTMDPRDLLELAHDYSSWPGGSES</sequence>
<dbReference type="InterPro" id="IPR020841">
    <property type="entry name" value="PKS_Beta-ketoAc_synthase_dom"/>
</dbReference>
<dbReference type="InterPro" id="IPR049551">
    <property type="entry name" value="PKS_DH_C"/>
</dbReference>
<dbReference type="SUPFAM" id="SSF55048">
    <property type="entry name" value="Probable ACP-binding domain of malonyl-CoA ACP transacylase"/>
    <property type="match status" value="2"/>
</dbReference>
<dbReference type="Gene3D" id="3.10.129.110">
    <property type="entry name" value="Polyketide synthase dehydratase"/>
    <property type="match status" value="1"/>
</dbReference>
<dbReference type="SMART" id="SM00827">
    <property type="entry name" value="PKS_AT"/>
    <property type="match status" value="2"/>
</dbReference>
<feature type="domain" description="Ketosynthase family 3 (KS3)" evidence="9">
    <location>
        <begin position="15"/>
        <end position="437"/>
    </location>
</feature>
<dbReference type="PROSITE" id="PS00606">
    <property type="entry name" value="KS3_1"/>
    <property type="match status" value="1"/>
</dbReference>
<dbReference type="SMART" id="SM00829">
    <property type="entry name" value="PKS_ER"/>
    <property type="match status" value="1"/>
</dbReference>
<dbReference type="InterPro" id="IPR002364">
    <property type="entry name" value="Quin_OxRdtase/zeta-crystal_CS"/>
</dbReference>
<dbReference type="Pfam" id="PF00698">
    <property type="entry name" value="Acyl_transf_1"/>
    <property type="match status" value="2"/>
</dbReference>
<dbReference type="Gene3D" id="3.30.70.3290">
    <property type="match status" value="2"/>
</dbReference>
<dbReference type="Pfam" id="PF08240">
    <property type="entry name" value="ADH_N"/>
    <property type="match status" value="1"/>
</dbReference>
<dbReference type="Gene3D" id="3.40.50.11460">
    <property type="match status" value="1"/>
</dbReference>
<dbReference type="InterPro" id="IPR018201">
    <property type="entry name" value="Ketoacyl_synth_AS"/>
</dbReference>
<evidence type="ECO:0000256" key="1">
    <source>
        <dbReference type="ARBA" id="ARBA00022450"/>
    </source>
</evidence>
<dbReference type="PROSITE" id="PS01162">
    <property type="entry name" value="QOR_ZETA_CRYSTAL"/>
    <property type="match status" value="1"/>
</dbReference>
<evidence type="ECO:0000313" key="11">
    <source>
        <dbReference type="EMBL" id="MFC7605797.1"/>
    </source>
</evidence>